<dbReference type="PIRSF" id="PIRSF037226">
    <property type="entry name" value="Amidohydrolase_ACY1L2_prd"/>
    <property type="match status" value="1"/>
</dbReference>
<protein>
    <recommendedName>
        <fullName evidence="1">Peptidase M20 domain-containing protein 2</fullName>
    </recommendedName>
</protein>
<keyword evidence="4" id="KW-1185">Reference proteome</keyword>
<dbReference type="NCBIfam" id="TIGR01891">
    <property type="entry name" value="amidohydrolases"/>
    <property type="match status" value="1"/>
</dbReference>
<dbReference type="Proteomes" id="UP001054837">
    <property type="component" value="Unassembled WGS sequence"/>
</dbReference>
<comment type="similarity">
    <text evidence="1">Belongs to the peptidase M20A family.</text>
</comment>
<dbReference type="FunFam" id="3.30.70.360:FF:000004">
    <property type="entry name" value="Peptidase M20 domain-containing protein 2"/>
    <property type="match status" value="1"/>
</dbReference>
<evidence type="ECO:0000256" key="1">
    <source>
        <dbReference type="PIRNR" id="PIRNR037226"/>
    </source>
</evidence>
<gene>
    <name evidence="3" type="primary">PM20D2</name>
    <name evidence="3" type="ORF">CDAR_458321</name>
</gene>
<evidence type="ECO:0000313" key="3">
    <source>
        <dbReference type="EMBL" id="GIY25767.1"/>
    </source>
</evidence>
<evidence type="ECO:0000313" key="4">
    <source>
        <dbReference type="Proteomes" id="UP001054837"/>
    </source>
</evidence>
<dbReference type="AlphaFoldDB" id="A0AAV4S035"/>
<organism evidence="3 4">
    <name type="scientific">Caerostris darwini</name>
    <dbReference type="NCBI Taxonomy" id="1538125"/>
    <lineage>
        <taxon>Eukaryota</taxon>
        <taxon>Metazoa</taxon>
        <taxon>Ecdysozoa</taxon>
        <taxon>Arthropoda</taxon>
        <taxon>Chelicerata</taxon>
        <taxon>Arachnida</taxon>
        <taxon>Araneae</taxon>
        <taxon>Araneomorphae</taxon>
        <taxon>Entelegynae</taxon>
        <taxon>Araneoidea</taxon>
        <taxon>Araneidae</taxon>
        <taxon>Caerostris</taxon>
    </lineage>
</organism>
<dbReference type="SUPFAM" id="SSF55031">
    <property type="entry name" value="Bacterial exopeptidase dimerisation domain"/>
    <property type="match status" value="1"/>
</dbReference>
<feature type="domain" description="Peptidase M20 dimerisation" evidence="2">
    <location>
        <begin position="174"/>
        <end position="265"/>
    </location>
</feature>
<dbReference type="InterPro" id="IPR011650">
    <property type="entry name" value="Peptidase_M20_dimer"/>
</dbReference>
<reference evidence="3 4" key="1">
    <citation type="submission" date="2021-06" db="EMBL/GenBank/DDBJ databases">
        <title>Caerostris darwini draft genome.</title>
        <authorList>
            <person name="Kono N."/>
            <person name="Arakawa K."/>
        </authorList>
    </citation>
    <scope>NUCLEOTIDE SEQUENCE [LARGE SCALE GENOMIC DNA]</scope>
</reference>
<proteinExistence type="inferred from homology"/>
<dbReference type="InterPro" id="IPR002933">
    <property type="entry name" value="Peptidase_M20"/>
</dbReference>
<comment type="caution">
    <text evidence="3">The sequence shown here is derived from an EMBL/GenBank/DDBJ whole genome shotgun (WGS) entry which is preliminary data.</text>
</comment>
<dbReference type="GO" id="GO:0016805">
    <property type="term" value="F:dipeptidase activity"/>
    <property type="evidence" value="ECO:0007669"/>
    <property type="project" value="InterPro"/>
</dbReference>
<dbReference type="Gene3D" id="3.40.630.10">
    <property type="entry name" value="Zn peptidases"/>
    <property type="match status" value="1"/>
</dbReference>
<dbReference type="PANTHER" id="PTHR30575">
    <property type="entry name" value="PEPTIDASE M20"/>
    <property type="match status" value="1"/>
</dbReference>
<dbReference type="EMBL" id="BPLQ01006848">
    <property type="protein sequence ID" value="GIY25767.1"/>
    <property type="molecule type" value="Genomic_DNA"/>
</dbReference>
<evidence type="ECO:0000259" key="2">
    <source>
        <dbReference type="Pfam" id="PF07687"/>
    </source>
</evidence>
<dbReference type="InterPro" id="IPR017439">
    <property type="entry name" value="Amidohydrolase"/>
</dbReference>
<dbReference type="InterPro" id="IPR036264">
    <property type="entry name" value="Bact_exopeptidase_dim_dom"/>
</dbReference>
<dbReference type="Gene3D" id="3.30.70.360">
    <property type="match status" value="1"/>
</dbReference>
<sequence>MSEEDFSIVCSKIDGEKEFLNSVSVSIWKTPELAFQEKHAHKVLTEVLSEHGFQVQKHHVLPTAFRAEFSSPAGDYPVVAVLLEYDALPNIGHACGHNLISEAGVGASLAIKAAMEKNPKLSGKLVVIGTPAEEGGGGKIDLLNAGVFEGVDVAMMVHPSNFNCTFAPILSRLRVTVDFEGKEAHAAAFPWEGRNALDAAVATYQNIALLRQHVRPTTRIHAIITKGGVTPNIIPGESRLEIYVRAATNSELTDLTSRVTECITSGASAARCTASIRKDEKHCYENLITNKIMGDVFDTYAQRLGIQPTDFGTSVIPAGSTDMGNVSHVVPSIHPFYKIHDDAINHSKGFTDASGHARAQEPTLAVAKSLAMTALKLMRCPKTLEDVKKQFKKDLDQGL</sequence>
<dbReference type="SUPFAM" id="SSF53187">
    <property type="entry name" value="Zn-dependent exopeptidases"/>
    <property type="match status" value="1"/>
</dbReference>
<dbReference type="Pfam" id="PF07687">
    <property type="entry name" value="M20_dimer"/>
    <property type="match status" value="1"/>
</dbReference>
<name>A0AAV4S035_9ARAC</name>
<dbReference type="CDD" id="cd05672">
    <property type="entry name" value="M20_ACY1L2-like"/>
    <property type="match status" value="1"/>
</dbReference>
<dbReference type="InterPro" id="IPR052030">
    <property type="entry name" value="Peptidase_M20/M20A_hydrolases"/>
</dbReference>
<dbReference type="Pfam" id="PF01546">
    <property type="entry name" value="Peptidase_M20"/>
    <property type="match status" value="1"/>
</dbReference>
<dbReference type="InterPro" id="IPR017144">
    <property type="entry name" value="Xaa-Arg_dipeptidase"/>
</dbReference>
<dbReference type="PANTHER" id="PTHR30575:SF0">
    <property type="entry name" value="XAA-ARG DIPEPTIDASE"/>
    <property type="match status" value="1"/>
</dbReference>
<accession>A0AAV4S035</accession>